<feature type="region of interest" description="Disordered" evidence="1">
    <location>
        <begin position="36"/>
        <end position="63"/>
    </location>
</feature>
<reference evidence="2 3" key="1">
    <citation type="journal article" date="1994" name="J. Ferment. Bioeng.">
        <title>Molecular cloning and nucleotide sequence of the gene for an alkaline protease from the alkalophilic Bacillus sp. KSM-K16.</title>
        <authorList>
            <person name="Hakamada Y."/>
            <person name="Kobayashi T."/>
            <person name="Hitomi J."/>
            <person name="Kawai S."/>
            <person name="Ito S."/>
        </authorList>
    </citation>
    <scope>NUCLEOTIDE SEQUENCE [LARGE SCALE GENOMIC DNA]</scope>
    <source>
        <strain evidence="2 3">KSM-K16</strain>
    </source>
</reference>
<dbReference type="Proteomes" id="UP000001168">
    <property type="component" value="Chromosome"/>
</dbReference>
<reference evidence="2 3" key="5">
    <citation type="journal article" date="2007" name="Extremophiles">
        <title>Intragenomic diversity of the V1 regions of 16S rRNA genes in high-alkaline protease-producing Bacillus clausii spp.</title>
        <authorList>
            <person name="Kageyama Y."/>
            <person name="Takaki Y."/>
            <person name="Shimamura S."/>
            <person name="Nishi S."/>
            <person name="Nogi Y."/>
            <person name="Uchimura K."/>
            <person name="Kobayashi T."/>
            <person name="Hitomi J."/>
            <person name="Ozaki K."/>
            <person name="Kawai S."/>
            <person name="Ito S."/>
            <person name="Horikoshi K."/>
        </authorList>
    </citation>
    <scope>NUCLEOTIDE SEQUENCE [LARGE SCALE GENOMIC DNA]</scope>
    <source>
        <strain evidence="2 3">KSM-K16</strain>
    </source>
</reference>
<dbReference type="eggNOG" id="COG3170">
    <property type="taxonomic scope" value="Bacteria"/>
</dbReference>
<evidence type="ECO:0008006" key="4">
    <source>
        <dbReference type="Google" id="ProtNLM"/>
    </source>
</evidence>
<dbReference type="AlphaFoldDB" id="Q5WHB1"/>
<dbReference type="HOGENOM" id="CLU_158429_0_0_9"/>
<proteinExistence type="predicted"/>
<dbReference type="KEGG" id="bcl:ABC1709"/>
<dbReference type="EMBL" id="AP006627">
    <property type="protein sequence ID" value="BAD64244.1"/>
    <property type="molecule type" value="Genomic_DNA"/>
</dbReference>
<keyword evidence="3" id="KW-1185">Reference proteome</keyword>
<evidence type="ECO:0000256" key="1">
    <source>
        <dbReference type="SAM" id="MobiDB-lite"/>
    </source>
</evidence>
<name>Q5WHB1_SHOC1</name>
<gene>
    <name evidence="2" type="ordered locus">ABC1709</name>
</gene>
<sequence>MKPFMQKGGCAVKRIFYGIVLIIVILGIHHDLTGGTFAEEKGTSTPPAPLAVHVKEDQGEDEPSLPYQEVIIEPGQTVLSVVEHLHGRQVDRPIESIIADFRELNEQMEPNALQVGHRYRFPLYDGEPE</sequence>
<reference evidence="3" key="4">
    <citation type="submission" date="2003-10" db="EMBL/GenBank/DDBJ databases">
        <title>The complete genome sequence of the alkaliphilic Bacillus clausii KSM-K16.</title>
        <authorList>
            <person name="Takaki Y."/>
            <person name="Kageyama Y."/>
            <person name="Shimamura S."/>
            <person name="Suzuki H."/>
            <person name="Nishi S."/>
            <person name="Hatada Y."/>
            <person name="Kawai S."/>
            <person name="Ito S."/>
            <person name="Horikoshi K."/>
        </authorList>
    </citation>
    <scope>NUCLEOTIDE SEQUENCE [LARGE SCALE GENOMIC DNA]</scope>
    <source>
        <strain evidence="3">KSM-K16</strain>
    </source>
</reference>
<reference evidence="2 3" key="2">
    <citation type="journal article" date="1995" name="Appl. Microbiol. Biotechnol.">
        <title>Purification and properties of an alkaline protease from alkalophilic Bacillus sp. KSM-K16.</title>
        <authorList>
            <person name="Kobayashi T."/>
            <person name="Hakamada Y."/>
            <person name="Adachi S."/>
            <person name="Hitomi J."/>
            <person name="Yoshimatsu T."/>
            <person name="Koike K."/>
            <person name="Kawai S."/>
            <person name="Ito S."/>
        </authorList>
    </citation>
    <scope>NUCLEOTIDE SEQUENCE [LARGE SCALE GENOMIC DNA]</scope>
    <source>
        <strain evidence="2 3">KSM-K16</strain>
    </source>
</reference>
<protein>
    <recommendedName>
        <fullName evidence="4">LysM domain-containing protein</fullName>
    </recommendedName>
</protein>
<dbReference type="STRING" id="66692.ABC1709"/>
<reference evidence="2 3" key="3">
    <citation type="journal article" date="1997" name="Protein Eng.">
        <title>High-resolution crystal structure of M-protease: phylogeny aided analysis of the high-alkaline adaptation mechanism.</title>
        <authorList>
            <person name="Shirai T."/>
            <person name="Suzuki A."/>
            <person name="Yamane T."/>
            <person name="Ashida T."/>
            <person name="Kobayashi T."/>
            <person name="Ito S."/>
        </authorList>
    </citation>
    <scope>NUCLEOTIDE SEQUENCE [LARGE SCALE GENOMIC DNA]</scope>
    <source>
        <strain evidence="2 3">KSM-K16</strain>
    </source>
</reference>
<accession>Q5WHB1</accession>
<organism evidence="2 3">
    <name type="scientific">Shouchella clausii (strain KSM-K16)</name>
    <name type="common">Alkalihalobacillus clausii</name>
    <dbReference type="NCBI Taxonomy" id="66692"/>
    <lineage>
        <taxon>Bacteria</taxon>
        <taxon>Bacillati</taxon>
        <taxon>Bacillota</taxon>
        <taxon>Bacilli</taxon>
        <taxon>Bacillales</taxon>
        <taxon>Bacillaceae</taxon>
        <taxon>Shouchella</taxon>
    </lineage>
</organism>
<evidence type="ECO:0000313" key="3">
    <source>
        <dbReference type="Proteomes" id="UP000001168"/>
    </source>
</evidence>
<evidence type="ECO:0000313" key="2">
    <source>
        <dbReference type="EMBL" id="BAD64244.1"/>
    </source>
</evidence>